<dbReference type="Proteomes" id="UP000515135">
    <property type="component" value="Unplaced"/>
</dbReference>
<evidence type="ECO:0000313" key="2">
    <source>
        <dbReference type="RefSeq" id="XP_019620851.1"/>
    </source>
</evidence>
<dbReference type="SUPFAM" id="SSF52540">
    <property type="entry name" value="P-loop containing nucleoside triphosphate hydrolases"/>
    <property type="match status" value="1"/>
</dbReference>
<sequence>MAYLRKVRCKSVYHKMGLHNMSPTVISHFEPLKEKVSVHNPAEFYRQHGRDYCVCCADFDTKELVLVKPTDVSTVRKAQFFNEALRENAEELLVLPFSQLADVSEMVANDVAHVTIIFLHISMPCGSTLLTKALEASGTMHTVSESDLYVNLSRYVMTKTDMPEEEMGMLLDVIKHINTLFNYNLLQEDPCKTTVCYKMRGQVCFVADLLQRALPQVKNIFLYRSLLGTVDSYAHLMAEGRYWKYWLQTSLKLDSLYINNFNDLLVAPLRENPVFESIPVPHGVVWFSVCTWLALMQKARELRTQDPHHFFHVILRYEELCTYKDEMVIEVMDRLGIKCVDEDVKVKIRKVFGVHSQAGHYLDKRGAGGGGSWVGEWEMGIISKVLEHSNMGINEPNFVIDGTVTQI</sequence>
<dbReference type="Gene3D" id="3.40.50.300">
    <property type="entry name" value="P-loop containing nucleotide triphosphate hydrolases"/>
    <property type="match status" value="1"/>
</dbReference>
<dbReference type="RefSeq" id="XP_019620851.1">
    <property type="nucleotide sequence ID" value="XM_019765292.1"/>
</dbReference>
<accession>A0A6P4YUE6</accession>
<protein>
    <submittedName>
        <fullName evidence="2">Uncharacterized protein LOC109467347 isoform X2</fullName>
    </submittedName>
</protein>
<proteinExistence type="predicted"/>
<dbReference type="InterPro" id="IPR027417">
    <property type="entry name" value="P-loop_NTPase"/>
</dbReference>
<dbReference type="PANTHER" id="PTHR33844">
    <property type="entry name" value="SULFOTRANSFER_1 DOMAIN-CONTAINING PROTEIN"/>
    <property type="match status" value="1"/>
</dbReference>
<reference evidence="2" key="1">
    <citation type="submission" date="2025-08" db="UniProtKB">
        <authorList>
            <consortium name="RefSeq"/>
        </authorList>
    </citation>
    <scope>IDENTIFICATION</scope>
    <source>
        <tissue evidence="2">Gonad</tissue>
    </source>
</reference>
<dbReference type="AlphaFoldDB" id="A0A6P4YUE6"/>
<gene>
    <name evidence="2" type="primary">LOC109467347</name>
</gene>
<dbReference type="GeneID" id="109467347"/>
<evidence type="ECO:0000313" key="1">
    <source>
        <dbReference type="Proteomes" id="UP000515135"/>
    </source>
</evidence>
<dbReference type="OrthoDB" id="5912733at2759"/>
<name>A0A6P4YUE6_BRABE</name>
<organism evidence="1 2">
    <name type="scientific">Branchiostoma belcheri</name>
    <name type="common">Amphioxus</name>
    <dbReference type="NCBI Taxonomy" id="7741"/>
    <lineage>
        <taxon>Eukaryota</taxon>
        <taxon>Metazoa</taxon>
        <taxon>Chordata</taxon>
        <taxon>Cephalochordata</taxon>
        <taxon>Leptocardii</taxon>
        <taxon>Amphioxiformes</taxon>
        <taxon>Branchiostomatidae</taxon>
        <taxon>Branchiostoma</taxon>
    </lineage>
</organism>
<keyword evidence="1" id="KW-1185">Reference proteome</keyword>
<dbReference type="PANTHER" id="PTHR33844:SF1">
    <property type="entry name" value="SULFOTRANSFERASE DOMAIN-CONTAINING PROTEIN"/>
    <property type="match status" value="1"/>
</dbReference>